<sequence>MELDEALKPKNSHWTAAVEQTGDYSDLAPAVILDVDETVLDNSFFEARRVKSGEVFRPDAWNAWVREEQAPPVPGALEFATYAEERGVRIFYVSNRTRDVEDATRRNLHKLGFPVDPDGGNILSKGERAEWRSDKRSRREFVGRGHRILLIVGDDFNDFLSGSELPPEQRVALARHYRGHWGVKWILIPNTFYGRWERSLYAYDTALPRPDILRRKYQALETRE</sequence>
<dbReference type="Pfam" id="PF03767">
    <property type="entry name" value="Acid_phosphat_B"/>
    <property type="match status" value="1"/>
</dbReference>
<dbReference type="InterPro" id="IPR036412">
    <property type="entry name" value="HAD-like_sf"/>
</dbReference>
<dbReference type="GO" id="GO:0009279">
    <property type="term" value="C:cell outer membrane"/>
    <property type="evidence" value="ECO:0007669"/>
    <property type="project" value="InterPro"/>
</dbReference>
<dbReference type="AlphaFoldDB" id="X0TCE0"/>
<dbReference type="PANTHER" id="PTHR31284">
    <property type="entry name" value="ACID PHOSPHATASE-LIKE PROTEIN"/>
    <property type="match status" value="1"/>
</dbReference>
<gene>
    <name evidence="2" type="ORF">S01H1_07063</name>
</gene>
<dbReference type="InterPro" id="IPR023214">
    <property type="entry name" value="HAD_sf"/>
</dbReference>
<dbReference type="SFLD" id="SFLDG01125">
    <property type="entry name" value="C1.1:_Acid_Phosphatase_Like"/>
    <property type="match status" value="1"/>
</dbReference>
<accession>X0TCE0</accession>
<comment type="caution">
    <text evidence="2">The sequence shown here is derived from an EMBL/GenBank/DDBJ whole genome shotgun (WGS) entry which is preliminary data.</text>
</comment>
<keyword evidence="1" id="KW-0732">Signal</keyword>
<dbReference type="InterPro" id="IPR006423">
    <property type="entry name" value="Lipo_e_P4"/>
</dbReference>
<dbReference type="InterPro" id="IPR005519">
    <property type="entry name" value="Acid_phosphat_B-like"/>
</dbReference>
<proteinExistence type="predicted"/>
<reference evidence="2" key="1">
    <citation type="journal article" date="2014" name="Front. Microbiol.">
        <title>High frequency of phylogenetically diverse reductive dehalogenase-homologous genes in deep subseafloor sedimentary metagenomes.</title>
        <authorList>
            <person name="Kawai M."/>
            <person name="Futagami T."/>
            <person name="Toyoda A."/>
            <person name="Takaki Y."/>
            <person name="Nishi S."/>
            <person name="Hori S."/>
            <person name="Arai W."/>
            <person name="Tsubouchi T."/>
            <person name="Morono Y."/>
            <person name="Uchiyama I."/>
            <person name="Ito T."/>
            <person name="Fujiyama A."/>
            <person name="Inagaki F."/>
            <person name="Takami H."/>
        </authorList>
    </citation>
    <scope>NUCLEOTIDE SEQUENCE</scope>
    <source>
        <strain evidence="2">Expedition CK06-06</strain>
    </source>
</reference>
<protein>
    <recommendedName>
        <fullName evidence="3">Acid phosphatase</fullName>
    </recommendedName>
</protein>
<name>X0TCE0_9ZZZZ</name>
<evidence type="ECO:0008006" key="3">
    <source>
        <dbReference type="Google" id="ProtNLM"/>
    </source>
</evidence>
<evidence type="ECO:0000313" key="2">
    <source>
        <dbReference type="EMBL" id="GAF84956.1"/>
    </source>
</evidence>
<organism evidence="2">
    <name type="scientific">marine sediment metagenome</name>
    <dbReference type="NCBI Taxonomy" id="412755"/>
    <lineage>
        <taxon>unclassified sequences</taxon>
        <taxon>metagenomes</taxon>
        <taxon>ecological metagenomes</taxon>
    </lineage>
</organism>
<evidence type="ECO:0000256" key="1">
    <source>
        <dbReference type="ARBA" id="ARBA00022729"/>
    </source>
</evidence>
<dbReference type="PANTHER" id="PTHR31284:SF10">
    <property type="entry name" value="ACID PHOSPHATASE-LIKE PROTEIN"/>
    <property type="match status" value="1"/>
</dbReference>
<dbReference type="SUPFAM" id="SSF56784">
    <property type="entry name" value="HAD-like"/>
    <property type="match status" value="1"/>
</dbReference>
<dbReference type="SFLD" id="SFLDS00003">
    <property type="entry name" value="Haloacid_Dehalogenase"/>
    <property type="match status" value="1"/>
</dbReference>
<dbReference type="EMBL" id="BARS01003643">
    <property type="protein sequence ID" value="GAF84956.1"/>
    <property type="molecule type" value="Genomic_DNA"/>
</dbReference>
<dbReference type="Gene3D" id="3.40.50.1000">
    <property type="entry name" value="HAD superfamily/HAD-like"/>
    <property type="match status" value="1"/>
</dbReference>